<name>A0A4U5NVX7_STECR</name>
<accession>A0A4U5NVX7</accession>
<dbReference type="Gene3D" id="3.50.50.60">
    <property type="entry name" value="FAD/NAD(P)-binding domain"/>
    <property type="match status" value="1"/>
</dbReference>
<dbReference type="EMBL" id="AZBU02000003">
    <property type="protein sequence ID" value="TKR87374.1"/>
    <property type="molecule type" value="Genomic_DNA"/>
</dbReference>
<evidence type="ECO:0000313" key="2">
    <source>
        <dbReference type="EMBL" id="TKR87374.1"/>
    </source>
</evidence>
<dbReference type="AlphaFoldDB" id="A0A4U5NVX7"/>
<comment type="caution">
    <text evidence="2">The sequence shown here is derived from an EMBL/GenBank/DDBJ whole genome shotgun (WGS) entry which is preliminary data.</text>
</comment>
<dbReference type="OrthoDB" id="424974at2759"/>
<feature type="domain" description="FAD dependent oxidoreductase" evidence="1">
    <location>
        <begin position="7"/>
        <end position="36"/>
    </location>
</feature>
<gene>
    <name evidence="2" type="ORF">L596_011780</name>
</gene>
<dbReference type="InterPro" id="IPR036188">
    <property type="entry name" value="FAD/NAD-bd_sf"/>
</dbReference>
<organism evidence="2 3">
    <name type="scientific">Steinernema carpocapsae</name>
    <name type="common">Entomopathogenic nematode</name>
    <dbReference type="NCBI Taxonomy" id="34508"/>
    <lineage>
        <taxon>Eukaryota</taxon>
        <taxon>Metazoa</taxon>
        <taxon>Ecdysozoa</taxon>
        <taxon>Nematoda</taxon>
        <taxon>Chromadorea</taxon>
        <taxon>Rhabditida</taxon>
        <taxon>Tylenchina</taxon>
        <taxon>Panagrolaimomorpha</taxon>
        <taxon>Strongyloidoidea</taxon>
        <taxon>Steinernematidae</taxon>
        <taxon>Steinernema</taxon>
    </lineage>
</organism>
<sequence length="80" mass="8786">MNNNETDVLIIGAGIMGSSTAYHMAKRGVKPLVLEQVGLDTINSERARIFSFLKVTREAPVMDIRGSSDTRTATQLTFRS</sequence>
<reference evidence="2 3" key="1">
    <citation type="journal article" date="2015" name="Genome Biol.">
        <title>Comparative genomics of Steinernema reveals deeply conserved gene regulatory networks.</title>
        <authorList>
            <person name="Dillman A.R."/>
            <person name="Macchietto M."/>
            <person name="Porter C.F."/>
            <person name="Rogers A."/>
            <person name="Williams B."/>
            <person name="Antoshechkin I."/>
            <person name="Lee M.M."/>
            <person name="Goodwin Z."/>
            <person name="Lu X."/>
            <person name="Lewis E.E."/>
            <person name="Goodrich-Blair H."/>
            <person name="Stock S.P."/>
            <person name="Adams B.J."/>
            <person name="Sternberg P.W."/>
            <person name="Mortazavi A."/>
        </authorList>
    </citation>
    <scope>NUCLEOTIDE SEQUENCE [LARGE SCALE GENOMIC DNA]</scope>
    <source>
        <strain evidence="2 3">ALL</strain>
    </source>
</reference>
<dbReference type="Proteomes" id="UP000298663">
    <property type="component" value="Unassembled WGS sequence"/>
</dbReference>
<reference evidence="2 3" key="2">
    <citation type="journal article" date="2019" name="G3 (Bethesda)">
        <title>Hybrid Assembly of the Genome of the Entomopathogenic Nematode Steinernema carpocapsae Identifies the X-Chromosome.</title>
        <authorList>
            <person name="Serra L."/>
            <person name="Macchietto M."/>
            <person name="Macias-Munoz A."/>
            <person name="McGill C.J."/>
            <person name="Rodriguez I.M."/>
            <person name="Rodriguez B."/>
            <person name="Murad R."/>
            <person name="Mortazavi A."/>
        </authorList>
    </citation>
    <scope>NUCLEOTIDE SEQUENCE [LARGE SCALE GENOMIC DNA]</scope>
    <source>
        <strain evidence="2 3">ALL</strain>
    </source>
</reference>
<dbReference type="Pfam" id="PF01266">
    <property type="entry name" value="DAO"/>
    <property type="match status" value="1"/>
</dbReference>
<evidence type="ECO:0000313" key="3">
    <source>
        <dbReference type="Proteomes" id="UP000298663"/>
    </source>
</evidence>
<proteinExistence type="predicted"/>
<dbReference type="InterPro" id="IPR006076">
    <property type="entry name" value="FAD-dep_OxRdtase"/>
</dbReference>
<dbReference type="SUPFAM" id="SSF51905">
    <property type="entry name" value="FAD/NAD(P)-binding domain"/>
    <property type="match status" value="1"/>
</dbReference>
<evidence type="ECO:0000259" key="1">
    <source>
        <dbReference type="Pfam" id="PF01266"/>
    </source>
</evidence>
<protein>
    <recommendedName>
        <fullName evidence="1">FAD dependent oxidoreductase domain-containing protein</fullName>
    </recommendedName>
</protein>
<keyword evidence="3" id="KW-1185">Reference proteome</keyword>